<protein>
    <submittedName>
        <fullName evidence="1">Uncharacterized protein</fullName>
    </submittedName>
</protein>
<gene>
    <name evidence="1" type="ORF">SERLADRAFT_474081</name>
</gene>
<reference evidence="2" key="1">
    <citation type="journal article" date="2011" name="Science">
        <title>The plant cell wall-decomposing machinery underlies the functional diversity of forest fungi.</title>
        <authorList>
            <person name="Eastwood D.C."/>
            <person name="Floudas D."/>
            <person name="Binder M."/>
            <person name="Majcherczyk A."/>
            <person name="Schneider P."/>
            <person name="Aerts A."/>
            <person name="Asiegbu F.O."/>
            <person name="Baker S.E."/>
            <person name="Barry K."/>
            <person name="Bendiksby M."/>
            <person name="Blumentritt M."/>
            <person name="Coutinho P.M."/>
            <person name="Cullen D."/>
            <person name="de Vries R.P."/>
            <person name="Gathman A."/>
            <person name="Goodell B."/>
            <person name="Henrissat B."/>
            <person name="Ihrmark K."/>
            <person name="Kauserud H."/>
            <person name="Kohler A."/>
            <person name="LaButti K."/>
            <person name="Lapidus A."/>
            <person name="Lavin J.L."/>
            <person name="Lee Y.-H."/>
            <person name="Lindquist E."/>
            <person name="Lilly W."/>
            <person name="Lucas S."/>
            <person name="Morin E."/>
            <person name="Murat C."/>
            <person name="Oguiza J.A."/>
            <person name="Park J."/>
            <person name="Pisabarro A.G."/>
            <person name="Riley R."/>
            <person name="Rosling A."/>
            <person name="Salamov A."/>
            <person name="Schmidt O."/>
            <person name="Schmutz J."/>
            <person name="Skrede I."/>
            <person name="Stenlid J."/>
            <person name="Wiebenga A."/>
            <person name="Xie X."/>
            <person name="Kuees U."/>
            <person name="Hibbett D.S."/>
            <person name="Hoffmeister D."/>
            <person name="Hoegberg N."/>
            <person name="Martin F."/>
            <person name="Grigoriev I.V."/>
            <person name="Watkinson S.C."/>
        </authorList>
    </citation>
    <scope>NUCLEOTIDE SEQUENCE [LARGE SCALE GENOMIC DNA]</scope>
    <source>
        <strain evidence="2">S7.9</strain>
    </source>
</reference>
<dbReference type="KEGG" id="sla:SERLADRAFT_474081"/>
<organism evidence="2">
    <name type="scientific">Serpula lacrymans var. lacrymans (strain S7.9)</name>
    <name type="common">Dry rot fungus</name>
    <dbReference type="NCBI Taxonomy" id="578457"/>
    <lineage>
        <taxon>Eukaryota</taxon>
        <taxon>Fungi</taxon>
        <taxon>Dikarya</taxon>
        <taxon>Basidiomycota</taxon>
        <taxon>Agaricomycotina</taxon>
        <taxon>Agaricomycetes</taxon>
        <taxon>Agaricomycetidae</taxon>
        <taxon>Boletales</taxon>
        <taxon>Coniophorineae</taxon>
        <taxon>Serpulaceae</taxon>
        <taxon>Serpula</taxon>
    </lineage>
</organism>
<accession>F8P4N5</accession>
<dbReference type="Proteomes" id="UP000008064">
    <property type="component" value="Unassembled WGS sequence"/>
</dbReference>
<dbReference type="HOGENOM" id="CLU_2980523_0_0_1"/>
<dbReference type="GeneID" id="18820420"/>
<name>F8P4N5_SERL9</name>
<evidence type="ECO:0000313" key="1">
    <source>
        <dbReference type="EMBL" id="EGO21572.1"/>
    </source>
</evidence>
<evidence type="ECO:0000313" key="2">
    <source>
        <dbReference type="Proteomes" id="UP000008064"/>
    </source>
</evidence>
<sequence length="58" mass="6430">MRAMMYDWELGGSGGHMCFEDGVVVGWTPDDSIGWRVRKYHGCAEGRKGCDAMEADMA</sequence>
<dbReference type="RefSeq" id="XP_007321358.1">
    <property type="nucleotide sequence ID" value="XM_007321296.1"/>
</dbReference>
<dbReference type="AlphaFoldDB" id="F8P4N5"/>
<proteinExistence type="predicted"/>
<dbReference type="EMBL" id="GL945438">
    <property type="protein sequence ID" value="EGO21572.1"/>
    <property type="molecule type" value="Genomic_DNA"/>
</dbReference>